<feature type="compositionally biased region" description="Basic and acidic residues" evidence="2">
    <location>
        <begin position="317"/>
        <end position="335"/>
    </location>
</feature>
<dbReference type="Gene3D" id="1.10.287.1490">
    <property type="match status" value="1"/>
</dbReference>
<feature type="coiled-coil region" evidence="1">
    <location>
        <begin position="16"/>
        <end position="141"/>
    </location>
</feature>
<evidence type="ECO:0000256" key="1">
    <source>
        <dbReference type="SAM" id="Coils"/>
    </source>
</evidence>
<comment type="caution">
    <text evidence="3">The sequence shown here is derived from an EMBL/GenBank/DDBJ whole genome shotgun (WGS) entry which is preliminary data.</text>
</comment>
<keyword evidence="4" id="KW-1185">Reference proteome</keyword>
<dbReference type="EMBL" id="JBHTAT010000001">
    <property type="protein sequence ID" value="MFC7255009.1"/>
    <property type="molecule type" value="Genomic_DNA"/>
</dbReference>
<dbReference type="Proteomes" id="UP001596434">
    <property type="component" value="Unassembled WGS sequence"/>
</dbReference>
<evidence type="ECO:0000256" key="2">
    <source>
        <dbReference type="SAM" id="MobiDB-lite"/>
    </source>
</evidence>
<reference evidence="3 4" key="1">
    <citation type="journal article" date="2019" name="Int. J. Syst. Evol. Microbiol.">
        <title>The Global Catalogue of Microorganisms (GCM) 10K type strain sequencing project: providing services to taxonomists for standard genome sequencing and annotation.</title>
        <authorList>
            <consortium name="The Broad Institute Genomics Platform"/>
            <consortium name="The Broad Institute Genome Sequencing Center for Infectious Disease"/>
            <person name="Wu L."/>
            <person name="Ma J."/>
        </authorList>
    </citation>
    <scope>NUCLEOTIDE SEQUENCE [LARGE SCALE GENOMIC DNA]</scope>
    <source>
        <strain evidence="3 4">GX21</strain>
    </source>
</reference>
<organism evidence="3 4">
    <name type="scientific">Haloplanus litoreus</name>
    <dbReference type="NCBI Taxonomy" id="767515"/>
    <lineage>
        <taxon>Archaea</taxon>
        <taxon>Methanobacteriati</taxon>
        <taxon>Methanobacteriota</taxon>
        <taxon>Stenosarchaea group</taxon>
        <taxon>Halobacteria</taxon>
        <taxon>Halobacteriales</taxon>
        <taxon>Haloferacaceae</taxon>
        <taxon>Haloplanus</taxon>
    </lineage>
</organism>
<gene>
    <name evidence="3" type="ORF">ACFQKE_06835</name>
</gene>
<accession>A0ABD5ZX71</accession>
<dbReference type="RefSeq" id="WP_379703216.1">
    <property type="nucleotide sequence ID" value="NZ_JBHTAT010000001.1"/>
</dbReference>
<evidence type="ECO:0000313" key="3">
    <source>
        <dbReference type="EMBL" id="MFC7255009.1"/>
    </source>
</evidence>
<sequence length="335" mass="37839">MSSSDVDERKIGRAVANGMEGQMANLQNSLDNLRRDLANKLDDTNREVNRLNDRIEALERRLTEIEQTKAAAQREAMEGLVDDLKEQVDEKRAEFERRRGDILEDYRGSIRRLKDRFVGAISGNREQFEQVESEVADLEAARTTTAEAASRLSDGSIREYDRRLDAVIESRNGFLTAINDFLDDREGTANTIDSLQTPVPGMSGLTTVQVPFWVVGVERNGNEEIRVLPVLARGSADEDPTRAQPYVNYLREHPTHSYGDMASAVTEYVQRDEVRDQLARQDGEFADPDILRQREETLDRFVDALAEYQLGNTGRSEATERTAESVERREVAADA</sequence>
<dbReference type="AlphaFoldDB" id="A0ABD5ZX71"/>
<keyword evidence="1" id="KW-0175">Coiled coil</keyword>
<dbReference type="GeneID" id="96953350"/>
<proteinExistence type="predicted"/>
<feature type="region of interest" description="Disordered" evidence="2">
    <location>
        <begin position="312"/>
        <end position="335"/>
    </location>
</feature>
<evidence type="ECO:0000313" key="4">
    <source>
        <dbReference type="Proteomes" id="UP001596434"/>
    </source>
</evidence>
<name>A0ABD5ZX71_9EURY</name>
<protein>
    <submittedName>
        <fullName evidence="3">Uncharacterized protein</fullName>
    </submittedName>
</protein>